<dbReference type="AlphaFoldDB" id="A0A8B7PFJ6"/>
<dbReference type="Pfam" id="PF00024">
    <property type="entry name" value="PAN_1"/>
    <property type="match status" value="1"/>
</dbReference>
<reference evidence="4" key="1">
    <citation type="submission" date="2025-08" db="UniProtKB">
        <authorList>
            <consortium name="RefSeq"/>
        </authorList>
    </citation>
    <scope>IDENTIFICATION</scope>
    <source>
        <tissue evidence="4">Whole organism</tissue>
    </source>
</reference>
<sequence length="204" mass="21782">MSGGGLVVFGLVVKALLEVWSVQEAGVASQVACAARCSQHDACGGFQWNTDACRLVVDASVPGAVKGMLTNVFRLNSYKTNYILYEFPLPPGGISPTVAFETCRNNSMDLVPNPVTPKDRASLSIRLSGGFYIDMIRASNGSYVTWSSGVLVPDTDIYGWLPGEPEGGDQQCMAIGGYLSLYLDCLCSYKDTNAGVICVYSALH</sequence>
<dbReference type="InterPro" id="IPR003609">
    <property type="entry name" value="Pan_app"/>
</dbReference>
<keyword evidence="1" id="KW-0732">Signal</keyword>
<dbReference type="SUPFAM" id="SSF56436">
    <property type="entry name" value="C-type lectin-like"/>
    <property type="match status" value="1"/>
</dbReference>
<feature type="chain" id="PRO_5034989685" evidence="1">
    <location>
        <begin position="22"/>
        <end position="204"/>
    </location>
</feature>
<dbReference type="GeneID" id="108680461"/>
<dbReference type="Proteomes" id="UP000694843">
    <property type="component" value="Unplaced"/>
</dbReference>
<organism evidence="3 4">
    <name type="scientific">Hyalella azteca</name>
    <name type="common">Amphipod</name>
    <dbReference type="NCBI Taxonomy" id="294128"/>
    <lineage>
        <taxon>Eukaryota</taxon>
        <taxon>Metazoa</taxon>
        <taxon>Ecdysozoa</taxon>
        <taxon>Arthropoda</taxon>
        <taxon>Crustacea</taxon>
        <taxon>Multicrustacea</taxon>
        <taxon>Malacostraca</taxon>
        <taxon>Eumalacostraca</taxon>
        <taxon>Peracarida</taxon>
        <taxon>Amphipoda</taxon>
        <taxon>Senticaudata</taxon>
        <taxon>Talitrida</taxon>
        <taxon>Talitroidea</taxon>
        <taxon>Hyalellidae</taxon>
        <taxon>Hyalella</taxon>
    </lineage>
</organism>
<protein>
    <submittedName>
        <fullName evidence="4">Uncharacterized protein LOC108680461</fullName>
    </submittedName>
</protein>
<dbReference type="InterPro" id="IPR016187">
    <property type="entry name" value="CTDL_fold"/>
</dbReference>
<evidence type="ECO:0000256" key="1">
    <source>
        <dbReference type="SAM" id="SignalP"/>
    </source>
</evidence>
<dbReference type="KEGG" id="hazt:108680461"/>
<evidence type="ECO:0000313" key="4">
    <source>
        <dbReference type="RefSeq" id="XP_018024770.1"/>
    </source>
</evidence>
<gene>
    <name evidence="4" type="primary">LOC108680461</name>
</gene>
<feature type="signal peptide" evidence="1">
    <location>
        <begin position="1"/>
        <end position="21"/>
    </location>
</feature>
<accession>A0A8B7PFJ6</accession>
<keyword evidence="3" id="KW-1185">Reference proteome</keyword>
<dbReference type="RefSeq" id="XP_018024770.1">
    <property type="nucleotide sequence ID" value="XM_018169281.2"/>
</dbReference>
<dbReference type="OrthoDB" id="6398663at2759"/>
<evidence type="ECO:0000313" key="3">
    <source>
        <dbReference type="Proteomes" id="UP000694843"/>
    </source>
</evidence>
<name>A0A8B7PFJ6_HYAAZ</name>
<evidence type="ECO:0000259" key="2">
    <source>
        <dbReference type="Pfam" id="PF00024"/>
    </source>
</evidence>
<feature type="domain" description="Apple" evidence="2">
    <location>
        <begin position="22"/>
        <end position="62"/>
    </location>
</feature>
<proteinExistence type="predicted"/>